<gene>
    <name evidence="3" type="ORF">E3T53_14280</name>
</gene>
<dbReference type="InterPro" id="IPR013917">
    <property type="entry name" value="tRNA_wybutosine-synth"/>
</dbReference>
<evidence type="ECO:0000313" key="3">
    <source>
        <dbReference type="EMBL" id="TFD76199.1"/>
    </source>
</evidence>
<reference evidence="3 4" key="1">
    <citation type="submission" date="2019-03" db="EMBL/GenBank/DDBJ databases">
        <title>Genomics of glacier-inhabiting Cryobacterium strains.</title>
        <authorList>
            <person name="Liu Q."/>
            <person name="Xin Y.-H."/>
        </authorList>
    </citation>
    <scope>NUCLEOTIDE SEQUENCE [LARGE SCALE GENOMIC DNA]</scope>
    <source>
        <strain evidence="3 4">CGMCC 1.4292</strain>
    </source>
</reference>
<dbReference type="InterPro" id="IPR017517">
    <property type="entry name" value="Maleyloyr_isom"/>
</dbReference>
<evidence type="ECO:0000259" key="1">
    <source>
        <dbReference type="Pfam" id="PF08608"/>
    </source>
</evidence>
<dbReference type="RefSeq" id="WP_134171858.1">
    <property type="nucleotide sequence ID" value="NZ_SODI01000001.1"/>
</dbReference>
<dbReference type="NCBIfam" id="TIGR03083">
    <property type="entry name" value="maleylpyruvate isomerase family mycothiol-dependent enzyme"/>
    <property type="match status" value="1"/>
</dbReference>
<dbReference type="EMBL" id="SOHQ01000040">
    <property type="protein sequence ID" value="TFD76199.1"/>
    <property type="molecule type" value="Genomic_DNA"/>
</dbReference>
<dbReference type="GO" id="GO:0046872">
    <property type="term" value="F:metal ion binding"/>
    <property type="evidence" value="ECO:0007669"/>
    <property type="project" value="InterPro"/>
</dbReference>
<feature type="domain" description="tRNA wybutosine-synthesis" evidence="1">
    <location>
        <begin position="191"/>
        <end position="237"/>
    </location>
</feature>
<dbReference type="InterPro" id="IPR024344">
    <property type="entry name" value="MDMPI_metal-binding"/>
</dbReference>
<dbReference type="Proteomes" id="UP000298218">
    <property type="component" value="Unassembled WGS sequence"/>
</dbReference>
<dbReference type="Gene3D" id="1.20.120.450">
    <property type="entry name" value="dinb family like domain"/>
    <property type="match status" value="1"/>
</dbReference>
<dbReference type="InterPro" id="IPR017518">
    <property type="entry name" value="CHP03084"/>
</dbReference>
<sequence length="272" mass="29275">MPIDETAFRALLADVAAEAADLNDLLGPLTHAQWRTPTPAEGWNIHDQVVHLAYFDDIAALGFTDPAALTRRVADLLATGDDWVDQINVERADLEPERTLAWFTTSRRCVVETLAAAGPASRTPWFGPPMSAASSATARLMETWAHGQDIRDALGVKTVATDRVRHICHLGVLTRGFSFQVRGVEAPTTDIRVELTAPGGDTWVWGPADAEQRVVGTALDFSLLVTQRRHLADTALTGTPGAAQEWLAVAQAFAGNAGTGRRAGQFDRSTGE</sequence>
<dbReference type="InterPro" id="IPR034660">
    <property type="entry name" value="DinB/YfiT-like"/>
</dbReference>
<keyword evidence="4" id="KW-1185">Reference proteome</keyword>
<accession>A0A4Y8KMM7</accession>
<dbReference type="Pfam" id="PF11716">
    <property type="entry name" value="MDMPI_N"/>
    <property type="match status" value="1"/>
</dbReference>
<dbReference type="Pfam" id="PF08608">
    <property type="entry name" value="Wyosine_form"/>
    <property type="match status" value="1"/>
</dbReference>
<evidence type="ECO:0000259" key="2">
    <source>
        <dbReference type="Pfam" id="PF11716"/>
    </source>
</evidence>
<dbReference type="OrthoDB" id="113180at2"/>
<feature type="domain" description="Mycothiol-dependent maleylpyruvate isomerase metal-binding" evidence="2">
    <location>
        <begin position="16"/>
        <end position="151"/>
    </location>
</feature>
<comment type="caution">
    <text evidence="3">The sequence shown here is derived from an EMBL/GenBank/DDBJ whole genome shotgun (WGS) entry which is preliminary data.</text>
</comment>
<organism evidence="3 4">
    <name type="scientific">Cryobacterium psychrophilum</name>
    <dbReference type="NCBI Taxonomy" id="41988"/>
    <lineage>
        <taxon>Bacteria</taxon>
        <taxon>Bacillati</taxon>
        <taxon>Actinomycetota</taxon>
        <taxon>Actinomycetes</taxon>
        <taxon>Micrococcales</taxon>
        <taxon>Microbacteriaceae</taxon>
        <taxon>Cryobacterium</taxon>
    </lineage>
</organism>
<protein>
    <submittedName>
        <fullName evidence="3">TIGR03084 family protein</fullName>
    </submittedName>
</protein>
<name>A0A4Y8KMM7_9MICO</name>
<proteinExistence type="predicted"/>
<evidence type="ECO:0000313" key="4">
    <source>
        <dbReference type="Proteomes" id="UP000298218"/>
    </source>
</evidence>
<dbReference type="AlphaFoldDB" id="A0A4Y8KMM7"/>
<dbReference type="SUPFAM" id="SSF109854">
    <property type="entry name" value="DinB/YfiT-like putative metalloenzymes"/>
    <property type="match status" value="1"/>
</dbReference>
<dbReference type="NCBIfam" id="TIGR03084">
    <property type="entry name" value="TIGR03084 family metal-binding protein"/>
    <property type="match status" value="1"/>
</dbReference>